<dbReference type="InterPro" id="IPR001638">
    <property type="entry name" value="Solute-binding_3/MltF_N"/>
</dbReference>
<evidence type="ECO:0000259" key="5">
    <source>
        <dbReference type="SMART" id="SM00062"/>
    </source>
</evidence>
<dbReference type="Pfam" id="PF00497">
    <property type="entry name" value="SBP_bac_3"/>
    <property type="match status" value="1"/>
</dbReference>
<proteinExistence type="inferred from homology"/>
<dbReference type="PANTHER" id="PTHR30085">
    <property type="entry name" value="AMINO ACID ABC TRANSPORTER PERMEASE"/>
    <property type="match status" value="1"/>
</dbReference>
<dbReference type="EMBL" id="BAAAPE010000010">
    <property type="protein sequence ID" value="GAA2082000.1"/>
    <property type="molecule type" value="Genomic_DNA"/>
</dbReference>
<keyword evidence="7" id="KW-1185">Reference proteome</keyword>
<name>A0ABP5HTP1_9ACTN</name>
<comment type="caution">
    <text evidence="6">The sequence shown here is derived from an EMBL/GenBank/DDBJ whole genome shotgun (WGS) entry which is preliminary data.</text>
</comment>
<evidence type="ECO:0000256" key="4">
    <source>
        <dbReference type="SAM" id="Phobius"/>
    </source>
</evidence>
<evidence type="ECO:0000256" key="3">
    <source>
        <dbReference type="ARBA" id="ARBA00022729"/>
    </source>
</evidence>
<feature type="domain" description="Solute-binding protein family 3/N-terminal" evidence="5">
    <location>
        <begin position="52"/>
        <end position="301"/>
    </location>
</feature>
<evidence type="ECO:0000313" key="6">
    <source>
        <dbReference type="EMBL" id="GAA2082000.1"/>
    </source>
</evidence>
<keyword evidence="2" id="KW-0813">Transport</keyword>
<evidence type="ECO:0000256" key="2">
    <source>
        <dbReference type="ARBA" id="ARBA00022448"/>
    </source>
</evidence>
<dbReference type="InterPro" id="IPR051455">
    <property type="entry name" value="Bact_solute-bind_prot3"/>
</dbReference>
<dbReference type="SUPFAM" id="SSF53850">
    <property type="entry name" value="Periplasmic binding protein-like II"/>
    <property type="match status" value="1"/>
</dbReference>
<dbReference type="PANTHER" id="PTHR30085:SF6">
    <property type="entry name" value="ABC TRANSPORTER GLUTAMINE-BINDING PROTEIN GLNH"/>
    <property type="match status" value="1"/>
</dbReference>
<evidence type="ECO:0000256" key="1">
    <source>
        <dbReference type="ARBA" id="ARBA00010333"/>
    </source>
</evidence>
<dbReference type="Gene3D" id="3.40.190.10">
    <property type="entry name" value="Periplasmic binding protein-like II"/>
    <property type="match status" value="2"/>
</dbReference>
<accession>A0ABP5HTP1</accession>
<dbReference type="Proteomes" id="UP001500016">
    <property type="component" value="Unassembled WGS sequence"/>
</dbReference>
<dbReference type="RefSeq" id="WP_344530290.1">
    <property type="nucleotide sequence ID" value="NZ_BAAAPE010000010.1"/>
</dbReference>
<dbReference type="SMART" id="SM00062">
    <property type="entry name" value="PBPb"/>
    <property type="match status" value="1"/>
</dbReference>
<keyword evidence="4" id="KW-0812">Transmembrane</keyword>
<organism evidence="6 7">
    <name type="scientific">Streptomyces albiaxialis</name>
    <dbReference type="NCBI Taxonomy" id="329523"/>
    <lineage>
        <taxon>Bacteria</taxon>
        <taxon>Bacillati</taxon>
        <taxon>Actinomycetota</taxon>
        <taxon>Actinomycetes</taxon>
        <taxon>Kitasatosporales</taxon>
        <taxon>Streptomycetaceae</taxon>
        <taxon>Streptomyces</taxon>
    </lineage>
</organism>
<gene>
    <name evidence="6" type="ORF">GCM10009801_41460</name>
</gene>
<keyword evidence="3" id="KW-0732">Signal</keyword>
<reference evidence="7" key="1">
    <citation type="journal article" date="2019" name="Int. J. Syst. Evol. Microbiol.">
        <title>The Global Catalogue of Microorganisms (GCM) 10K type strain sequencing project: providing services to taxonomists for standard genome sequencing and annotation.</title>
        <authorList>
            <consortium name="The Broad Institute Genomics Platform"/>
            <consortium name="The Broad Institute Genome Sequencing Center for Infectious Disease"/>
            <person name="Wu L."/>
            <person name="Ma J."/>
        </authorList>
    </citation>
    <scope>NUCLEOTIDE SEQUENCE [LARGE SCALE GENOMIC DNA]</scope>
    <source>
        <strain evidence="7">JCM 15478</strain>
    </source>
</reference>
<evidence type="ECO:0000313" key="7">
    <source>
        <dbReference type="Proteomes" id="UP001500016"/>
    </source>
</evidence>
<comment type="similarity">
    <text evidence="1">Belongs to the bacterial solute-binding protein 3 family.</text>
</comment>
<sequence>MSGRARGLKRTVWRWAAGVSVLALLLGLALLSGWGPDRERDDEPPPGLLDGVAQIGVFYDHPSLFVKESGIVSGFENAFLQYMSKKAGFAYRPIDVVTKEREKVLTSGSADLVIAAYSITSARKKLVTQIGPYAKTRQGVMVREDERRIEGPKDLAGKRVCTVNGSTTAPGVPDAEQRERIRREARRQLNEEAIVVLRDTNGQCVSELRKRGSGIDAAWTDQLVLFGFAERHRDVRVLKGTVGGWQMYAIGMPKGHPKECARLRSAMRAYVDSPEWRRDFQSHFPRLTRQDPAFEAHFRPAPDRIESNSSPC</sequence>
<keyword evidence="4" id="KW-0472">Membrane</keyword>
<keyword evidence="4" id="KW-1133">Transmembrane helix</keyword>
<feature type="transmembrane region" description="Helical" evidence="4">
    <location>
        <begin position="12"/>
        <end position="34"/>
    </location>
</feature>
<protein>
    <recommendedName>
        <fullName evidence="5">Solute-binding protein family 3/N-terminal domain-containing protein</fullName>
    </recommendedName>
</protein>